<reference evidence="2" key="1">
    <citation type="submission" date="2016-11" db="EMBL/GenBank/DDBJ databases">
        <title>Complete genome sequence of Virgibacillus dokdonensis 21D, a halophilic bacterium isolated from the deep hypersaline anoxic basin Discovery in the Mediterranean Sea.</title>
        <authorList>
            <person name="Zeaiter Z."/>
            <person name="Booth J.M."/>
            <person name="Prosdocimi E.M."/>
            <person name="Mapelli F."/>
            <person name="Fusi M."/>
            <person name="Daffonchio D."/>
            <person name="Borin S."/>
            <person name="Crotti E."/>
        </authorList>
    </citation>
    <scope>NUCLEOTIDE SEQUENCE</scope>
    <source>
        <strain evidence="2">21D</strain>
    </source>
</reference>
<gene>
    <name evidence="2" type="ORF">A21D_01745</name>
    <name evidence="3" type="ORF">V2W34_11575</name>
</gene>
<dbReference type="RefSeq" id="WP_077702233.1">
    <property type="nucleotide sequence ID" value="NZ_CP018622.1"/>
</dbReference>
<accession>A0A2K9IYU5</accession>
<keyword evidence="5" id="KW-1185">Reference proteome</keyword>
<name>A0A2K9IYU5_9BACI</name>
<proteinExistence type="predicted"/>
<keyword evidence="1" id="KW-1133">Transmembrane helix</keyword>
<organism evidence="2 4">
    <name type="scientific">Virgibacillus dokdonensis</name>
    <dbReference type="NCBI Taxonomy" id="302167"/>
    <lineage>
        <taxon>Bacteria</taxon>
        <taxon>Bacillati</taxon>
        <taxon>Bacillota</taxon>
        <taxon>Bacilli</taxon>
        <taxon>Bacillales</taxon>
        <taxon>Bacillaceae</taxon>
        <taxon>Virgibacillus</taxon>
    </lineage>
</organism>
<dbReference type="AlphaFoldDB" id="A0A2K9IYU5"/>
<protein>
    <submittedName>
        <fullName evidence="3">YesK family protein</fullName>
    </submittedName>
</protein>
<dbReference type="Proteomes" id="UP000234237">
    <property type="component" value="Chromosome"/>
</dbReference>
<sequence length="90" mass="10158">MYRNILEAWWPIILAGIITATIIIVLARYIRRTVLFLLTTLISFVSFLMLLFSIFTVGRWEGLGIGMFSISILVGANVGAICSFFVKQKQ</sequence>
<dbReference type="EMBL" id="JAZHPM010000019">
    <property type="protein sequence ID" value="MEF2292642.1"/>
    <property type="molecule type" value="Genomic_DNA"/>
</dbReference>
<dbReference type="EMBL" id="CP018622">
    <property type="protein sequence ID" value="AUJ24826.1"/>
    <property type="molecule type" value="Genomic_DNA"/>
</dbReference>
<dbReference type="Proteomes" id="UP001356080">
    <property type="component" value="Unassembled WGS sequence"/>
</dbReference>
<dbReference type="KEGG" id="vpn:A21D_01745"/>
<feature type="transmembrane region" description="Helical" evidence="1">
    <location>
        <begin position="6"/>
        <end position="27"/>
    </location>
</feature>
<dbReference type="Pfam" id="PF14150">
    <property type="entry name" value="YesK"/>
    <property type="match status" value="1"/>
</dbReference>
<evidence type="ECO:0000313" key="3">
    <source>
        <dbReference type="EMBL" id="MEF2292642.1"/>
    </source>
</evidence>
<keyword evidence="1" id="KW-0472">Membrane</keyword>
<reference evidence="3 5" key="3">
    <citation type="submission" date="2024-01" db="EMBL/GenBank/DDBJ databases">
        <title>Survival strategy associated with biotechnological potential of Virgibacillus dokdonensis T4.6 isolated from salt-fermented shrimp paste.</title>
        <authorList>
            <person name="Doan T.V."/>
            <person name="Quach N.T."/>
            <person name="Phi Q.-T."/>
        </authorList>
    </citation>
    <scope>NUCLEOTIDE SEQUENCE [LARGE SCALE GENOMIC DNA]</scope>
    <source>
        <strain evidence="3 5">T4.6</strain>
    </source>
</reference>
<feature type="transmembrane region" description="Helical" evidence="1">
    <location>
        <begin position="34"/>
        <end position="57"/>
    </location>
</feature>
<evidence type="ECO:0000313" key="2">
    <source>
        <dbReference type="EMBL" id="AUJ24826.1"/>
    </source>
</evidence>
<feature type="transmembrane region" description="Helical" evidence="1">
    <location>
        <begin position="63"/>
        <end position="86"/>
    </location>
</feature>
<evidence type="ECO:0000313" key="4">
    <source>
        <dbReference type="Proteomes" id="UP000234237"/>
    </source>
</evidence>
<dbReference type="InterPro" id="IPR025434">
    <property type="entry name" value="YesK-like"/>
</dbReference>
<keyword evidence="1" id="KW-0812">Transmembrane</keyword>
<evidence type="ECO:0000256" key="1">
    <source>
        <dbReference type="SAM" id="Phobius"/>
    </source>
</evidence>
<reference evidence="4" key="2">
    <citation type="submission" date="2016-11" db="EMBL/GenBank/DDBJ databases">
        <title>Complete genome sequence of Virgibacillus pantothenticus 21D, a halophilic bacterium isolated from the deep hypersaline anoxic basin Discovery in the Mediterranean Sea.</title>
        <authorList>
            <person name="Zeaiter Z."/>
            <person name="Booth J.M."/>
            <person name="Prosdocimi E.M."/>
            <person name="Mapelli F."/>
            <person name="Fusi M."/>
            <person name="Daffonchio D."/>
            <person name="Borin S."/>
            <person name="Crotti E."/>
        </authorList>
    </citation>
    <scope>NUCLEOTIDE SEQUENCE [LARGE SCALE GENOMIC DNA]</scope>
    <source>
        <strain evidence="4">21D</strain>
    </source>
</reference>
<evidence type="ECO:0000313" key="5">
    <source>
        <dbReference type="Proteomes" id="UP001356080"/>
    </source>
</evidence>